<organism evidence="1 2">
    <name type="scientific">Colletotrichum chrysophilum</name>
    <dbReference type="NCBI Taxonomy" id="1836956"/>
    <lineage>
        <taxon>Eukaryota</taxon>
        <taxon>Fungi</taxon>
        <taxon>Dikarya</taxon>
        <taxon>Ascomycota</taxon>
        <taxon>Pezizomycotina</taxon>
        <taxon>Sordariomycetes</taxon>
        <taxon>Hypocreomycetidae</taxon>
        <taxon>Glomerellales</taxon>
        <taxon>Glomerellaceae</taxon>
        <taxon>Colletotrichum</taxon>
        <taxon>Colletotrichum gloeosporioides species complex</taxon>
    </lineage>
</organism>
<evidence type="ECO:0000313" key="1">
    <source>
        <dbReference type="EMBL" id="KAK1848367.1"/>
    </source>
</evidence>
<gene>
    <name evidence="1" type="ORF">CCHR01_08985</name>
</gene>
<proteinExistence type="predicted"/>
<accession>A0AAD9AIM8</accession>
<name>A0AAD9AIM8_9PEZI</name>
<keyword evidence="2" id="KW-1185">Reference proteome</keyword>
<reference evidence="1" key="1">
    <citation type="submission" date="2023-01" db="EMBL/GenBank/DDBJ databases">
        <title>Colletotrichum chrysophilum M932 genome sequence.</title>
        <authorList>
            <person name="Baroncelli R."/>
        </authorList>
    </citation>
    <scope>NUCLEOTIDE SEQUENCE</scope>
    <source>
        <strain evidence="1">M932</strain>
    </source>
</reference>
<dbReference type="Proteomes" id="UP001243330">
    <property type="component" value="Unassembled WGS sequence"/>
</dbReference>
<protein>
    <submittedName>
        <fullName evidence="1">Phosphotransferase enzyme family protein</fullName>
    </submittedName>
</protein>
<dbReference type="InterPro" id="IPR011009">
    <property type="entry name" value="Kinase-like_dom_sf"/>
</dbReference>
<sequence length="191" mass="21592">MSDQTHAVFNLSQGSDDYESHIKEILCLQYNREVTEVVPLRHNNARVYSVSLTQAQNFPPPFNERFGASPMPPFATKVIMRFSDPASMLNEEIRVQNEVAVMSLAREVLKQYDPSLVPEVCGWRPFSEGVGWTLIEFTQGVPLGDKFPTLDSEKKRDLLRQIAQVLKNFRNTSHLSLPEPLVASTLALMEA</sequence>
<dbReference type="SUPFAM" id="SSF56112">
    <property type="entry name" value="Protein kinase-like (PK-like)"/>
    <property type="match status" value="1"/>
</dbReference>
<dbReference type="EMBL" id="JAQOWY010000173">
    <property type="protein sequence ID" value="KAK1848367.1"/>
    <property type="molecule type" value="Genomic_DNA"/>
</dbReference>
<evidence type="ECO:0000313" key="2">
    <source>
        <dbReference type="Proteomes" id="UP001243330"/>
    </source>
</evidence>
<dbReference type="AlphaFoldDB" id="A0AAD9AIM8"/>
<comment type="caution">
    <text evidence="1">The sequence shown here is derived from an EMBL/GenBank/DDBJ whole genome shotgun (WGS) entry which is preliminary data.</text>
</comment>